<dbReference type="GO" id="GO:0016791">
    <property type="term" value="F:phosphatase activity"/>
    <property type="evidence" value="ECO:0007669"/>
    <property type="project" value="TreeGrafter"/>
</dbReference>
<dbReference type="InterPro" id="IPR036412">
    <property type="entry name" value="HAD-like_sf"/>
</dbReference>
<evidence type="ECO:0000313" key="1">
    <source>
        <dbReference type="EMBL" id="ADM08606.1"/>
    </source>
</evidence>
<dbReference type="PANTHER" id="PTHR19288:SF90">
    <property type="entry name" value="OS08G0542600 PROTEIN"/>
    <property type="match status" value="1"/>
</dbReference>
<dbReference type="OrthoDB" id="9791073at2"/>
<gene>
    <name evidence="1" type="ordered locus">PB2503_02647</name>
</gene>
<dbReference type="NCBIfam" id="TIGR01459">
    <property type="entry name" value="HAD-SF-IIA-hyp4"/>
    <property type="match status" value="1"/>
</dbReference>
<dbReference type="GO" id="GO:0005737">
    <property type="term" value="C:cytoplasm"/>
    <property type="evidence" value="ECO:0007669"/>
    <property type="project" value="TreeGrafter"/>
</dbReference>
<dbReference type="Pfam" id="PF13344">
    <property type="entry name" value="Hydrolase_6"/>
    <property type="match status" value="1"/>
</dbReference>
<reference evidence="1 2" key="2">
    <citation type="journal article" date="2011" name="J. Bacteriol.">
        <title>Complete genome sequence of strain HTCC2503T of Parvularcula bermudensis, the type species of the order "Parvularculales" in the class Alphaproteobacteria.</title>
        <authorList>
            <person name="Oh H.M."/>
            <person name="Kang I."/>
            <person name="Vergin K.L."/>
            <person name="Kang D."/>
            <person name="Rhee K.H."/>
            <person name="Giovannoni S.J."/>
            <person name="Cho J.C."/>
        </authorList>
    </citation>
    <scope>NUCLEOTIDE SEQUENCE [LARGE SCALE GENOMIC DNA]</scope>
    <source>
        <strain evidence="2">ATCC BAA-594 / HTCC2503 / KCTC 12087</strain>
    </source>
</reference>
<dbReference type="Gene3D" id="3.40.50.1000">
    <property type="entry name" value="HAD superfamily/HAD-like"/>
    <property type="match status" value="2"/>
</dbReference>
<dbReference type="RefSeq" id="WP_013299580.1">
    <property type="nucleotide sequence ID" value="NC_014414.1"/>
</dbReference>
<accession>E0TCL7</accession>
<evidence type="ECO:0000313" key="2">
    <source>
        <dbReference type="Proteomes" id="UP000001302"/>
    </source>
</evidence>
<dbReference type="SUPFAM" id="SSF56784">
    <property type="entry name" value="HAD-like"/>
    <property type="match status" value="1"/>
</dbReference>
<dbReference type="AlphaFoldDB" id="E0TCL7"/>
<dbReference type="eggNOG" id="COG0647">
    <property type="taxonomic scope" value="Bacteria"/>
</dbReference>
<name>E0TCL7_PARBH</name>
<dbReference type="KEGG" id="pbr:PB2503_02647"/>
<reference evidence="2" key="1">
    <citation type="submission" date="2010-08" db="EMBL/GenBank/DDBJ databases">
        <title>Genome sequence of Parvularcula bermudensis HTCC2503.</title>
        <authorList>
            <person name="Kang D.-M."/>
            <person name="Oh H.-M."/>
            <person name="Cho J.-C."/>
        </authorList>
    </citation>
    <scope>NUCLEOTIDE SEQUENCE [LARGE SCALE GENOMIC DNA]</scope>
    <source>
        <strain evidence="2">ATCC BAA-594 / HTCC2503 / KCTC 12087</strain>
    </source>
</reference>
<proteinExistence type="predicted"/>
<protein>
    <submittedName>
        <fullName evidence="1">HAD-superfamily subfamily IIA hydrolase</fullName>
    </submittedName>
</protein>
<dbReference type="HOGENOM" id="CLU_043473_2_1_5"/>
<dbReference type="CDD" id="cd07525">
    <property type="entry name" value="HAD_like"/>
    <property type="match status" value="1"/>
</dbReference>
<dbReference type="PANTHER" id="PTHR19288">
    <property type="entry name" value="4-NITROPHENYLPHOSPHATASE-RELATED"/>
    <property type="match status" value="1"/>
</dbReference>
<organism evidence="1 2">
    <name type="scientific">Parvularcula bermudensis (strain ATCC BAA-594 / HTCC2503 / KCTC 12087)</name>
    <dbReference type="NCBI Taxonomy" id="314260"/>
    <lineage>
        <taxon>Bacteria</taxon>
        <taxon>Pseudomonadati</taxon>
        <taxon>Pseudomonadota</taxon>
        <taxon>Alphaproteobacteria</taxon>
        <taxon>Parvularculales</taxon>
        <taxon>Parvularculaceae</taxon>
        <taxon>Parvularcula</taxon>
    </lineage>
</organism>
<dbReference type="InterPro" id="IPR023214">
    <property type="entry name" value="HAD_sf"/>
</dbReference>
<dbReference type="Pfam" id="PF13242">
    <property type="entry name" value="Hydrolase_like"/>
    <property type="match status" value="1"/>
</dbReference>
<dbReference type="InterPro" id="IPR006356">
    <property type="entry name" value="HAD-SF_hydro_IIA_hyp3"/>
</dbReference>
<dbReference type="STRING" id="314260.PB2503_02647"/>
<sequence>MPSPRLLSGLSEIASQYDALLCDAWGVIHNGREVFDGVAEALIRFRQERGPVIILTNAPRLSSVIPAQLDRLGLPREAYDGVVTSGDATRQSVIDHGHLDFYKIGPAKDDTFFQSTDVRLVPFAEAGAILCTGPEDDERETPEDYRGLLEEAAARELPMICANPDKVVRFGDRLIYCAGAIADLYETLGGQVVMSGKPHPPIYAVARDALRQAAGREAARLLAVGDGLHTDILGANREGIDVIFNVGGVSLEEGRGPTGDLDAGRLRRRLDEEGLVAQYATDSLKW</sequence>
<dbReference type="NCBIfam" id="TIGR01460">
    <property type="entry name" value="HAD-SF-IIA"/>
    <property type="match status" value="1"/>
</dbReference>
<dbReference type="Proteomes" id="UP000001302">
    <property type="component" value="Chromosome"/>
</dbReference>
<keyword evidence="2" id="KW-1185">Reference proteome</keyword>
<keyword evidence="1" id="KW-0378">Hydrolase</keyword>
<dbReference type="InterPro" id="IPR006357">
    <property type="entry name" value="HAD-SF_hydro_IIA"/>
</dbReference>
<dbReference type="EMBL" id="CP002156">
    <property type="protein sequence ID" value="ADM08606.1"/>
    <property type="molecule type" value="Genomic_DNA"/>
</dbReference>